<dbReference type="RefSeq" id="WP_163495122.1">
    <property type="nucleotide sequence ID" value="NZ_CP048711.1"/>
</dbReference>
<keyword evidence="3" id="KW-0862">Zinc</keyword>
<dbReference type="EMBL" id="CP048711">
    <property type="protein sequence ID" value="QIB65723.1"/>
    <property type="molecule type" value="Genomic_DNA"/>
</dbReference>
<comment type="similarity">
    <text evidence="1">Belongs to the Gfa family.</text>
</comment>
<dbReference type="InterPro" id="IPR011057">
    <property type="entry name" value="Mss4-like_sf"/>
</dbReference>
<dbReference type="GO" id="GO:0016846">
    <property type="term" value="F:carbon-sulfur lyase activity"/>
    <property type="evidence" value="ECO:0007669"/>
    <property type="project" value="InterPro"/>
</dbReference>
<gene>
    <name evidence="6" type="ORF">G3T16_10155</name>
</gene>
<dbReference type="KEGG" id="kim:G3T16_10155"/>
<evidence type="ECO:0000256" key="2">
    <source>
        <dbReference type="ARBA" id="ARBA00022723"/>
    </source>
</evidence>
<name>A0A6C0U1R0_9GAMM</name>
<evidence type="ECO:0000259" key="5">
    <source>
        <dbReference type="PROSITE" id="PS51891"/>
    </source>
</evidence>
<keyword evidence="2" id="KW-0479">Metal-binding</keyword>
<dbReference type="Pfam" id="PF04828">
    <property type="entry name" value="GFA"/>
    <property type="match status" value="1"/>
</dbReference>
<evidence type="ECO:0000313" key="7">
    <source>
        <dbReference type="Proteomes" id="UP000477680"/>
    </source>
</evidence>
<evidence type="ECO:0000256" key="1">
    <source>
        <dbReference type="ARBA" id="ARBA00005495"/>
    </source>
</evidence>
<keyword evidence="7" id="KW-1185">Reference proteome</keyword>
<dbReference type="InterPro" id="IPR006913">
    <property type="entry name" value="CENP-V/GFA"/>
</dbReference>
<keyword evidence="4" id="KW-0456">Lyase</keyword>
<reference evidence="6 7" key="1">
    <citation type="submission" date="2020-02" db="EMBL/GenBank/DDBJ databases">
        <title>Genome sequencing for Kineobactrum sp. M2.</title>
        <authorList>
            <person name="Park S.-J."/>
        </authorList>
    </citation>
    <scope>NUCLEOTIDE SEQUENCE [LARGE SCALE GENOMIC DNA]</scope>
    <source>
        <strain evidence="6 7">M2</strain>
    </source>
</reference>
<dbReference type="PANTHER" id="PTHR33337:SF40">
    <property type="entry name" value="CENP-V_GFA DOMAIN-CONTAINING PROTEIN-RELATED"/>
    <property type="match status" value="1"/>
</dbReference>
<dbReference type="AlphaFoldDB" id="A0A6C0U1R0"/>
<evidence type="ECO:0000256" key="4">
    <source>
        <dbReference type="ARBA" id="ARBA00023239"/>
    </source>
</evidence>
<organism evidence="6 7">
    <name type="scientific">Kineobactrum salinum</name>
    <dbReference type="NCBI Taxonomy" id="2708301"/>
    <lineage>
        <taxon>Bacteria</taxon>
        <taxon>Pseudomonadati</taxon>
        <taxon>Pseudomonadota</taxon>
        <taxon>Gammaproteobacteria</taxon>
        <taxon>Cellvibrionales</taxon>
        <taxon>Halieaceae</taxon>
        <taxon>Kineobactrum</taxon>
    </lineage>
</organism>
<feature type="domain" description="CENP-V/GFA" evidence="5">
    <location>
        <begin position="3"/>
        <end position="116"/>
    </location>
</feature>
<sequence length="141" mass="15811">MKRTGSCLCGAVRVSVDAAATDLGACHCARCRKWSGGPLMELECGSDVKFEGFENIEVFKSSDWAERGFCKVCGSHLFIKSVESGEYGIPPGLFDSDKGIDFNRQVFFDKKPDYYSFSNTTRNITSEYIYEHFPQARDENT</sequence>
<protein>
    <submittedName>
        <fullName evidence="6">GFA family protein</fullName>
    </submittedName>
</protein>
<dbReference type="PROSITE" id="PS51891">
    <property type="entry name" value="CENP_V_GFA"/>
    <property type="match status" value="1"/>
</dbReference>
<dbReference type="SUPFAM" id="SSF51316">
    <property type="entry name" value="Mss4-like"/>
    <property type="match status" value="1"/>
</dbReference>
<evidence type="ECO:0000256" key="3">
    <source>
        <dbReference type="ARBA" id="ARBA00022833"/>
    </source>
</evidence>
<dbReference type="Gene3D" id="3.90.1590.10">
    <property type="entry name" value="glutathione-dependent formaldehyde- activating enzyme (gfa)"/>
    <property type="match status" value="1"/>
</dbReference>
<proteinExistence type="inferred from homology"/>
<accession>A0A6C0U1R0</accession>
<dbReference type="GO" id="GO:0046872">
    <property type="term" value="F:metal ion binding"/>
    <property type="evidence" value="ECO:0007669"/>
    <property type="project" value="UniProtKB-KW"/>
</dbReference>
<dbReference type="PANTHER" id="PTHR33337">
    <property type="entry name" value="GFA DOMAIN-CONTAINING PROTEIN"/>
    <property type="match status" value="1"/>
</dbReference>
<dbReference type="Proteomes" id="UP000477680">
    <property type="component" value="Chromosome"/>
</dbReference>
<evidence type="ECO:0000313" key="6">
    <source>
        <dbReference type="EMBL" id="QIB65723.1"/>
    </source>
</evidence>